<feature type="domain" description="Endonuclease GajA/Old nuclease/RecF-like AAA" evidence="1">
    <location>
        <begin position="1"/>
        <end position="104"/>
    </location>
</feature>
<dbReference type="Proteomes" id="UP001202180">
    <property type="component" value="Unassembled WGS sequence"/>
</dbReference>
<dbReference type="Pfam" id="PF13175">
    <property type="entry name" value="AAA_15"/>
    <property type="match status" value="1"/>
</dbReference>
<evidence type="ECO:0000313" key="3">
    <source>
        <dbReference type="Proteomes" id="UP001202180"/>
    </source>
</evidence>
<dbReference type="PANTHER" id="PTHR43581:SF4">
    <property type="entry name" value="ATP_GTP PHOSPHATASE"/>
    <property type="match status" value="1"/>
</dbReference>
<organism evidence="2 3">
    <name type="scientific">Spirosoma liriopis</name>
    <dbReference type="NCBI Taxonomy" id="2937440"/>
    <lineage>
        <taxon>Bacteria</taxon>
        <taxon>Pseudomonadati</taxon>
        <taxon>Bacteroidota</taxon>
        <taxon>Cytophagia</taxon>
        <taxon>Cytophagales</taxon>
        <taxon>Cytophagaceae</taxon>
        <taxon>Spirosoma</taxon>
    </lineage>
</organism>
<comment type="caution">
    <text evidence="2">The sequence shown here is derived from an EMBL/GenBank/DDBJ whole genome shotgun (WGS) entry which is preliminary data.</text>
</comment>
<dbReference type="InterPro" id="IPR051396">
    <property type="entry name" value="Bact_Antivir_Def_Nuclease"/>
</dbReference>
<dbReference type="Gene3D" id="3.40.50.300">
    <property type="entry name" value="P-loop containing nucleotide triphosphate hydrolases"/>
    <property type="match status" value="1"/>
</dbReference>
<evidence type="ECO:0000313" key="2">
    <source>
        <dbReference type="EMBL" id="MCK8496131.1"/>
    </source>
</evidence>
<dbReference type="EMBL" id="JALPRF010000020">
    <property type="protein sequence ID" value="MCK8496131.1"/>
    <property type="molecule type" value="Genomic_DNA"/>
</dbReference>
<sequence>MITKIEVDGFKSLREFELHLHKGLNILVGPNGSGKTNIILFFEFLSNIVNNQVGNAISYVGGAGSIFHKTDRDKYLDKITCKIYGSFQTKLKTYVVYEYSFEINISFEKDNVFYSRQELKIRDSSEFLDNPDKITEPIKWDLDIEVFPKDIDKCN</sequence>
<accession>A0ABT0HVA6</accession>
<proteinExistence type="predicted"/>
<dbReference type="PANTHER" id="PTHR43581">
    <property type="entry name" value="ATP/GTP PHOSPHATASE"/>
    <property type="match status" value="1"/>
</dbReference>
<feature type="non-terminal residue" evidence="2">
    <location>
        <position position="155"/>
    </location>
</feature>
<name>A0ABT0HVA6_9BACT</name>
<keyword evidence="3" id="KW-1185">Reference proteome</keyword>
<evidence type="ECO:0000259" key="1">
    <source>
        <dbReference type="Pfam" id="PF13175"/>
    </source>
</evidence>
<dbReference type="InterPro" id="IPR041685">
    <property type="entry name" value="AAA_GajA/Old/RecF-like"/>
</dbReference>
<gene>
    <name evidence="2" type="ORF">M0L20_29965</name>
</gene>
<dbReference type="InterPro" id="IPR027417">
    <property type="entry name" value="P-loop_NTPase"/>
</dbReference>
<protein>
    <submittedName>
        <fullName evidence="2">AAA family ATPase</fullName>
    </submittedName>
</protein>
<dbReference type="RefSeq" id="WP_248481018.1">
    <property type="nucleotide sequence ID" value="NZ_JALPRF010000020.1"/>
</dbReference>
<dbReference type="SUPFAM" id="SSF52540">
    <property type="entry name" value="P-loop containing nucleoside triphosphate hydrolases"/>
    <property type="match status" value="1"/>
</dbReference>
<reference evidence="2 3" key="1">
    <citation type="submission" date="2022-04" db="EMBL/GenBank/DDBJ databases">
        <title>Spirosoma sp. strain RP8 genome sequencing and assembly.</title>
        <authorList>
            <person name="Jung Y."/>
        </authorList>
    </citation>
    <scope>NUCLEOTIDE SEQUENCE [LARGE SCALE GENOMIC DNA]</scope>
    <source>
        <strain evidence="2 3">RP8</strain>
    </source>
</reference>